<dbReference type="InterPro" id="IPR011006">
    <property type="entry name" value="CheY-like_superfamily"/>
</dbReference>
<dbReference type="EMBL" id="CP002431">
    <property type="protein sequence ID" value="ADU61093.1"/>
    <property type="molecule type" value="Genomic_DNA"/>
</dbReference>
<dbReference type="KEGG" id="das:Daes_0064"/>
<feature type="domain" description="Response regulatory" evidence="5">
    <location>
        <begin position="2"/>
        <end position="115"/>
    </location>
</feature>
<dbReference type="GO" id="GO:0000976">
    <property type="term" value="F:transcription cis-regulatory region binding"/>
    <property type="evidence" value="ECO:0007669"/>
    <property type="project" value="TreeGrafter"/>
</dbReference>
<dbReference type="GO" id="GO:0006355">
    <property type="term" value="P:regulation of DNA-templated transcription"/>
    <property type="evidence" value="ECO:0007669"/>
    <property type="project" value="TreeGrafter"/>
</dbReference>
<dbReference type="GO" id="GO:0005829">
    <property type="term" value="C:cytosol"/>
    <property type="evidence" value="ECO:0007669"/>
    <property type="project" value="TreeGrafter"/>
</dbReference>
<organism evidence="6 7">
    <name type="scientific">Pseudodesulfovibrio aespoeensis (strain ATCC 700646 / DSM 10631 / Aspo-2)</name>
    <name type="common">Desulfovibrio aespoeensis</name>
    <dbReference type="NCBI Taxonomy" id="643562"/>
    <lineage>
        <taxon>Bacteria</taxon>
        <taxon>Pseudomonadati</taxon>
        <taxon>Thermodesulfobacteriota</taxon>
        <taxon>Desulfovibrionia</taxon>
        <taxon>Desulfovibrionales</taxon>
        <taxon>Desulfovibrionaceae</taxon>
    </lineage>
</organism>
<dbReference type="PANTHER" id="PTHR48111:SF40">
    <property type="entry name" value="PHOSPHATE REGULON TRANSCRIPTIONAL REGULATORY PROTEIN PHOB"/>
    <property type="match status" value="1"/>
</dbReference>
<evidence type="ECO:0000256" key="2">
    <source>
        <dbReference type="ARBA" id="ARBA00023012"/>
    </source>
</evidence>
<dbReference type="InterPro" id="IPR039420">
    <property type="entry name" value="WalR-like"/>
</dbReference>
<dbReference type="STRING" id="643562.Daes_0064"/>
<accession>E6VUE8</accession>
<dbReference type="PROSITE" id="PS50110">
    <property type="entry name" value="RESPONSE_REGULATORY"/>
    <property type="match status" value="1"/>
</dbReference>
<evidence type="ECO:0000256" key="3">
    <source>
        <dbReference type="ARBA" id="ARBA00023125"/>
    </source>
</evidence>
<dbReference type="InterPro" id="IPR001789">
    <property type="entry name" value="Sig_transdc_resp-reg_receiver"/>
</dbReference>
<evidence type="ECO:0000256" key="4">
    <source>
        <dbReference type="PROSITE-ProRule" id="PRU00169"/>
    </source>
</evidence>
<dbReference type="Proteomes" id="UP000002191">
    <property type="component" value="Chromosome"/>
</dbReference>
<dbReference type="GO" id="GO:0032993">
    <property type="term" value="C:protein-DNA complex"/>
    <property type="evidence" value="ECO:0007669"/>
    <property type="project" value="TreeGrafter"/>
</dbReference>
<dbReference type="SMART" id="SM00448">
    <property type="entry name" value="REC"/>
    <property type="match status" value="1"/>
</dbReference>
<evidence type="ECO:0000256" key="1">
    <source>
        <dbReference type="ARBA" id="ARBA00022553"/>
    </source>
</evidence>
<feature type="modified residue" description="4-aspartylphosphate" evidence="4">
    <location>
        <position position="51"/>
    </location>
</feature>
<dbReference type="Pfam" id="PF00072">
    <property type="entry name" value="Response_reg"/>
    <property type="match status" value="1"/>
</dbReference>
<protein>
    <submittedName>
        <fullName evidence="6">Response regulator receiver</fullName>
    </submittedName>
</protein>
<sequence length="121" mass="13476">MKILLVDDEVELVSAMAERLQLRGYDADWTDSGDDALVMARTCSYDLAVLDIRMPKISGLELKRRLFELCPSMKFIFLSGQGSESDFKEGCAGGVCYLIKPIRIEDLVARIEEDATHGGDQ</sequence>
<dbReference type="HOGENOM" id="CLU_000445_69_8_7"/>
<keyword evidence="7" id="KW-1185">Reference proteome</keyword>
<evidence type="ECO:0000313" key="6">
    <source>
        <dbReference type="EMBL" id="ADU61093.1"/>
    </source>
</evidence>
<keyword evidence="3" id="KW-0238">DNA-binding</keyword>
<keyword evidence="2" id="KW-0902">Two-component regulatory system</keyword>
<gene>
    <name evidence="6" type="ordered locus">Daes_0064</name>
</gene>
<keyword evidence="1 4" id="KW-0597">Phosphoprotein</keyword>
<dbReference type="OrthoDB" id="9800029at2"/>
<dbReference type="AlphaFoldDB" id="E6VUE8"/>
<evidence type="ECO:0000259" key="5">
    <source>
        <dbReference type="PROSITE" id="PS50110"/>
    </source>
</evidence>
<dbReference type="GO" id="GO:0000156">
    <property type="term" value="F:phosphorelay response regulator activity"/>
    <property type="evidence" value="ECO:0007669"/>
    <property type="project" value="TreeGrafter"/>
</dbReference>
<dbReference type="Gene3D" id="3.40.50.2300">
    <property type="match status" value="1"/>
</dbReference>
<dbReference type="SUPFAM" id="SSF52172">
    <property type="entry name" value="CheY-like"/>
    <property type="match status" value="1"/>
</dbReference>
<dbReference type="eggNOG" id="COG0745">
    <property type="taxonomic scope" value="Bacteria"/>
</dbReference>
<dbReference type="PANTHER" id="PTHR48111">
    <property type="entry name" value="REGULATOR OF RPOS"/>
    <property type="match status" value="1"/>
</dbReference>
<dbReference type="RefSeq" id="WP_013513030.1">
    <property type="nucleotide sequence ID" value="NC_014844.1"/>
</dbReference>
<reference evidence="6 7" key="2">
    <citation type="journal article" date="2014" name="Genome Announc.">
        <title>Complete Genome Sequence of the Subsurface, Mesophilic Sulfate-Reducing Bacterium Desulfovibrio aespoeensis Aspo-2.</title>
        <authorList>
            <person name="Pedersen K."/>
            <person name="Bengtsson A."/>
            <person name="Edlund J."/>
            <person name="Rabe L."/>
            <person name="Hazen T."/>
            <person name="Chakraborty R."/>
            <person name="Goodwin L."/>
            <person name="Shapiro N."/>
        </authorList>
    </citation>
    <scope>NUCLEOTIDE SEQUENCE [LARGE SCALE GENOMIC DNA]</scope>
    <source>
        <strain evidence="7">ATCC 700646 / DSM 10631 / Aspo-2</strain>
    </source>
</reference>
<proteinExistence type="predicted"/>
<reference evidence="7" key="1">
    <citation type="submission" date="2010-12" db="EMBL/GenBank/DDBJ databases">
        <title>Complete sequence of Desulfovibrio aespoeensis Aspo-2.</title>
        <authorList>
            <consortium name="US DOE Joint Genome Institute"/>
            <person name="Lucas S."/>
            <person name="Copeland A."/>
            <person name="Lapidus A."/>
            <person name="Cheng J.-F."/>
            <person name="Goodwin L."/>
            <person name="Pitluck S."/>
            <person name="Chertkov O."/>
            <person name="Misra M."/>
            <person name="Detter J.C."/>
            <person name="Han C."/>
            <person name="Tapia R."/>
            <person name="Land M."/>
            <person name="Hauser L."/>
            <person name="Kyrpides N."/>
            <person name="Ivanova N."/>
            <person name="Ovchinnikova G."/>
            <person name="Pedersen K."/>
            <person name="Jagevall S."/>
            <person name="Hazen T."/>
            <person name="Woyke T."/>
        </authorList>
    </citation>
    <scope>NUCLEOTIDE SEQUENCE [LARGE SCALE GENOMIC DNA]</scope>
    <source>
        <strain evidence="7">ATCC 700646 / DSM 10631 / Aspo-2</strain>
    </source>
</reference>
<evidence type="ECO:0000313" key="7">
    <source>
        <dbReference type="Proteomes" id="UP000002191"/>
    </source>
</evidence>
<name>E6VUE8_PSEA9</name>